<comment type="caution">
    <text evidence="4">The sequence shown here is derived from an EMBL/GenBank/DDBJ whole genome shotgun (WGS) entry which is preliminary data.</text>
</comment>
<feature type="domain" description="DUF2382" evidence="3">
    <location>
        <begin position="209"/>
        <end position="318"/>
    </location>
</feature>
<feature type="region of interest" description="Disordered" evidence="1">
    <location>
        <begin position="158"/>
        <end position="200"/>
    </location>
</feature>
<name>A0ABV5P8R9_STRCM</name>
<accession>A0ABV5P8R9</accession>
<feature type="region of interest" description="Disordered" evidence="1">
    <location>
        <begin position="97"/>
        <end position="141"/>
    </location>
</feature>
<reference evidence="4 5" key="1">
    <citation type="submission" date="2024-09" db="EMBL/GenBank/DDBJ databases">
        <authorList>
            <person name="Sun Q."/>
            <person name="Mori K."/>
        </authorList>
    </citation>
    <scope>NUCLEOTIDE SEQUENCE [LARGE SCALE GENOMIC DNA]</scope>
    <source>
        <strain evidence="4 5">JCM 4362</strain>
    </source>
</reference>
<dbReference type="InterPro" id="IPR014747">
    <property type="entry name" value="Bac_photo_RC_H_C"/>
</dbReference>
<gene>
    <name evidence="4" type="ORF">ACFFTU_06490</name>
</gene>
<evidence type="ECO:0000259" key="3">
    <source>
        <dbReference type="Pfam" id="PF09557"/>
    </source>
</evidence>
<dbReference type="Pfam" id="PF05239">
    <property type="entry name" value="PRC"/>
    <property type="match status" value="1"/>
</dbReference>
<dbReference type="Gene3D" id="3.90.50.10">
    <property type="entry name" value="Photosynthetic Reaction Center, subunit H, domain 2"/>
    <property type="match status" value="1"/>
</dbReference>
<feature type="compositionally biased region" description="Low complexity" evidence="1">
    <location>
        <begin position="122"/>
        <end position="141"/>
    </location>
</feature>
<dbReference type="RefSeq" id="WP_345221144.1">
    <property type="nucleotide sequence ID" value="NZ_BAAAXE010000013.1"/>
</dbReference>
<feature type="compositionally biased region" description="Low complexity" evidence="1">
    <location>
        <begin position="186"/>
        <end position="198"/>
    </location>
</feature>
<evidence type="ECO:0000313" key="5">
    <source>
        <dbReference type="Proteomes" id="UP001589718"/>
    </source>
</evidence>
<keyword evidence="5" id="KW-1185">Reference proteome</keyword>
<dbReference type="SUPFAM" id="SSF50346">
    <property type="entry name" value="PRC-barrel domain"/>
    <property type="match status" value="1"/>
</dbReference>
<dbReference type="Pfam" id="PF09557">
    <property type="entry name" value="DUF2382"/>
    <property type="match status" value="1"/>
</dbReference>
<dbReference type="InterPro" id="IPR027275">
    <property type="entry name" value="PRC-brl_dom"/>
</dbReference>
<organism evidence="4 5">
    <name type="scientific">Streptomyces cremeus</name>
    <dbReference type="NCBI Taxonomy" id="66881"/>
    <lineage>
        <taxon>Bacteria</taxon>
        <taxon>Bacillati</taxon>
        <taxon>Actinomycetota</taxon>
        <taxon>Actinomycetes</taxon>
        <taxon>Kitasatosporales</taxon>
        <taxon>Streptomycetaceae</taxon>
        <taxon>Streptomyces</taxon>
    </lineage>
</organism>
<evidence type="ECO:0000259" key="2">
    <source>
        <dbReference type="Pfam" id="PF05239"/>
    </source>
</evidence>
<dbReference type="Proteomes" id="UP001589718">
    <property type="component" value="Unassembled WGS sequence"/>
</dbReference>
<evidence type="ECO:0000256" key="1">
    <source>
        <dbReference type="SAM" id="MobiDB-lite"/>
    </source>
</evidence>
<dbReference type="PANTHER" id="PTHR38463">
    <property type="entry name" value="STRESS RESPONSE PROTEIN YSNF"/>
    <property type="match status" value="1"/>
</dbReference>
<evidence type="ECO:0000313" key="4">
    <source>
        <dbReference type="EMBL" id="MFB9519588.1"/>
    </source>
</evidence>
<dbReference type="InterPro" id="IPR019060">
    <property type="entry name" value="DUF2382"/>
</dbReference>
<sequence>MTAPNGYTPEDLSGANVVDAEGNKVGAVQKVYRDDTTGEPEWVTVRTGLFGTKETFVPLAGSTRTDSGLRVPHSKDLIKDAPRIDVDGHLDRSEEGELYRHYGLSGPGDTGRLSGNGAAGRTTQTTQTTQTTSTGRHAAGAAGAAAAGTAATGTAAAAASGAADRGRTTARPLADTMSDGTGGRTLAGAGARSAAGADGVKGQTEELLLSEERLSFATEEREAGRAQLRKRVVTEDVTKSVAVSHEEVRVTRVPITDEERRAGRTAAQIGEGQVEVVLHEERAVMRKETVPVERVRLEVYKVTEQKEMTGQVRKEEVDFNDGVRAKYADGDLGGPTTKR</sequence>
<feature type="domain" description="PRC-barrel" evidence="2">
    <location>
        <begin position="10"/>
        <end position="60"/>
    </location>
</feature>
<dbReference type="EMBL" id="JBHMCR010000004">
    <property type="protein sequence ID" value="MFB9519588.1"/>
    <property type="molecule type" value="Genomic_DNA"/>
</dbReference>
<dbReference type="InterPro" id="IPR052967">
    <property type="entry name" value="Stress_Response_Assoc"/>
</dbReference>
<proteinExistence type="predicted"/>
<protein>
    <submittedName>
        <fullName evidence="4">PRC and DUF2382 domain-containing protein</fullName>
    </submittedName>
</protein>
<dbReference type="InterPro" id="IPR011033">
    <property type="entry name" value="PRC_barrel-like_sf"/>
</dbReference>
<dbReference type="PANTHER" id="PTHR38463:SF1">
    <property type="entry name" value="STRESS RESPONSE PROTEIN YSNF"/>
    <property type="match status" value="1"/>
</dbReference>